<dbReference type="Proteomes" id="UP000036503">
    <property type="component" value="Unassembled WGS sequence"/>
</dbReference>
<keyword evidence="1" id="KW-0175">Coiled coil</keyword>
<feature type="compositionally biased region" description="Polar residues" evidence="2">
    <location>
        <begin position="117"/>
        <end position="132"/>
    </location>
</feature>
<dbReference type="PATRIC" id="fig|1122219.3.peg.1451"/>
<name>A0A0J6WS27_9FIRM</name>
<evidence type="ECO:0000256" key="1">
    <source>
        <dbReference type="SAM" id="Coils"/>
    </source>
</evidence>
<protein>
    <submittedName>
        <fullName evidence="3">Uncharacterized protein</fullName>
    </submittedName>
</protein>
<dbReference type="RefSeq" id="WP_048514458.1">
    <property type="nucleotide sequence ID" value="NZ_FUXD01000028.1"/>
</dbReference>
<keyword evidence="4" id="KW-1185">Reference proteome</keyword>
<comment type="caution">
    <text evidence="3">The sequence shown here is derived from an EMBL/GenBank/DDBJ whole genome shotgun (WGS) entry which is preliminary data.</text>
</comment>
<dbReference type="STRING" id="39029.BSR42_10285"/>
<organism evidence="3 4">
    <name type="scientific">Megasphaera cerevisiae DSM 20462</name>
    <dbReference type="NCBI Taxonomy" id="1122219"/>
    <lineage>
        <taxon>Bacteria</taxon>
        <taxon>Bacillati</taxon>
        <taxon>Bacillota</taxon>
        <taxon>Negativicutes</taxon>
        <taxon>Veillonellales</taxon>
        <taxon>Veillonellaceae</taxon>
        <taxon>Megasphaera</taxon>
    </lineage>
</organism>
<evidence type="ECO:0000313" key="4">
    <source>
        <dbReference type="Proteomes" id="UP000036503"/>
    </source>
</evidence>
<gene>
    <name evidence="3" type="ORF">AB840_08745</name>
</gene>
<proteinExistence type="predicted"/>
<feature type="coiled-coil region" evidence="1">
    <location>
        <begin position="7"/>
        <end position="45"/>
    </location>
</feature>
<reference evidence="3 4" key="1">
    <citation type="submission" date="2015-06" db="EMBL/GenBank/DDBJ databases">
        <title>Draft genome sequence of beer spoilage bacterium Megasphaera cerevisiae type strain 20462.</title>
        <authorList>
            <person name="Kutumbaka K."/>
            <person name="Pasmowitz J."/>
            <person name="Mategko J."/>
            <person name="Reyes D."/>
            <person name="Friedrich A."/>
            <person name="Han S."/>
            <person name="Martens-Habbena W."/>
            <person name="Neal-McKinney J."/>
            <person name="Janagama H.K."/>
            <person name="Nadala C."/>
            <person name="Samadpour M."/>
        </authorList>
    </citation>
    <scope>NUCLEOTIDE SEQUENCE [LARGE SCALE GENOMIC DNA]</scope>
    <source>
        <strain evidence="3 4">DSM 20462</strain>
    </source>
</reference>
<evidence type="ECO:0000256" key="2">
    <source>
        <dbReference type="SAM" id="MobiDB-lite"/>
    </source>
</evidence>
<dbReference type="EMBL" id="LEKT01000026">
    <property type="protein sequence ID" value="KMO86305.1"/>
    <property type="molecule type" value="Genomic_DNA"/>
</dbReference>
<sequence>MAGTKTLHRLEKKFSFLQQKQEETMAKIRQEMKRTKKEIEVQRLDFIAQTIKKTGFPMDKTVLLVGAVLDAKEKIEGMESTVAINRYIALYNDFAAKHGIQDFEEPTEEEVGMGNPIEQNELSSEVSSYGRE</sequence>
<evidence type="ECO:0000313" key="3">
    <source>
        <dbReference type="EMBL" id="KMO86305.1"/>
    </source>
</evidence>
<dbReference type="InParanoid" id="A0A0J6WS27"/>
<feature type="region of interest" description="Disordered" evidence="2">
    <location>
        <begin position="103"/>
        <end position="132"/>
    </location>
</feature>
<dbReference type="OrthoDB" id="9900339at2"/>
<dbReference type="AlphaFoldDB" id="A0A0J6WS27"/>
<accession>A0A0J6WS27</accession>